<reference evidence="7" key="1">
    <citation type="journal article" date="2019" name="Int. J. Syst. Evol. Microbiol.">
        <title>The Global Catalogue of Microorganisms (GCM) 10K type strain sequencing project: providing services to taxonomists for standard genome sequencing and annotation.</title>
        <authorList>
            <consortium name="The Broad Institute Genomics Platform"/>
            <consortium name="The Broad Institute Genome Sequencing Center for Infectious Disease"/>
            <person name="Wu L."/>
            <person name="Ma J."/>
        </authorList>
    </citation>
    <scope>NUCLEOTIDE SEQUENCE [LARGE SCALE GENOMIC DNA]</scope>
    <source>
        <strain evidence="7">CGMCC 1.12471</strain>
    </source>
</reference>
<keyword evidence="1" id="KW-0540">Nuclease</keyword>
<comment type="caution">
    <text evidence="6">The sequence shown here is derived from an EMBL/GenBank/DDBJ whole genome shotgun (WGS) entry which is preliminary data.</text>
</comment>
<evidence type="ECO:0000256" key="4">
    <source>
        <dbReference type="ARBA" id="ARBA00022842"/>
    </source>
</evidence>
<dbReference type="RefSeq" id="WP_377936782.1">
    <property type="nucleotide sequence ID" value="NZ_JBHUEA010000052.1"/>
</dbReference>
<evidence type="ECO:0000313" key="7">
    <source>
        <dbReference type="Proteomes" id="UP001597347"/>
    </source>
</evidence>
<dbReference type="Proteomes" id="UP001597347">
    <property type="component" value="Unassembled WGS sequence"/>
</dbReference>
<evidence type="ECO:0000256" key="2">
    <source>
        <dbReference type="ARBA" id="ARBA00022723"/>
    </source>
</evidence>
<dbReference type="SUPFAM" id="SSF88723">
    <property type="entry name" value="PIN domain-like"/>
    <property type="match status" value="1"/>
</dbReference>
<evidence type="ECO:0000256" key="3">
    <source>
        <dbReference type="ARBA" id="ARBA00022801"/>
    </source>
</evidence>
<evidence type="ECO:0000259" key="5">
    <source>
        <dbReference type="Pfam" id="PF01850"/>
    </source>
</evidence>
<keyword evidence="4" id="KW-0460">Magnesium</keyword>
<gene>
    <name evidence="6" type="ORF">ACFSBI_16235</name>
</gene>
<sequence length="122" mass="13041">MTVLDSSAVLTLLQGEPGAVEVERALEAGGCRIGAANWSEVAQKVGRTPHAWPLARDLLLGYDLQVLEVTRSDAELAASLWVVGSGLSLADRLCLALGERLDYEVLTADRAWSGRAGVRLVR</sequence>
<organism evidence="6 7">
    <name type="scientific">Amnibacterium endophyticum</name>
    <dbReference type="NCBI Taxonomy" id="2109337"/>
    <lineage>
        <taxon>Bacteria</taxon>
        <taxon>Bacillati</taxon>
        <taxon>Actinomycetota</taxon>
        <taxon>Actinomycetes</taxon>
        <taxon>Micrococcales</taxon>
        <taxon>Microbacteriaceae</taxon>
        <taxon>Amnibacterium</taxon>
    </lineage>
</organism>
<feature type="domain" description="PIN" evidence="5">
    <location>
        <begin position="3"/>
        <end position="113"/>
    </location>
</feature>
<dbReference type="EMBL" id="JBHUEA010000052">
    <property type="protein sequence ID" value="MFD1723098.1"/>
    <property type="molecule type" value="Genomic_DNA"/>
</dbReference>
<keyword evidence="2" id="KW-0479">Metal-binding</keyword>
<proteinExistence type="predicted"/>
<dbReference type="Pfam" id="PF01850">
    <property type="entry name" value="PIN"/>
    <property type="match status" value="1"/>
</dbReference>
<keyword evidence="7" id="KW-1185">Reference proteome</keyword>
<evidence type="ECO:0000313" key="6">
    <source>
        <dbReference type="EMBL" id="MFD1723098.1"/>
    </source>
</evidence>
<accession>A0ABW4LIM5</accession>
<dbReference type="InterPro" id="IPR002716">
    <property type="entry name" value="PIN_dom"/>
</dbReference>
<evidence type="ECO:0000256" key="1">
    <source>
        <dbReference type="ARBA" id="ARBA00022722"/>
    </source>
</evidence>
<dbReference type="Gene3D" id="3.40.50.1010">
    <property type="entry name" value="5'-nuclease"/>
    <property type="match status" value="1"/>
</dbReference>
<keyword evidence="3" id="KW-0378">Hydrolase</keyword>
<protein>
    <submittedName>
        <fullName evidence="6">PIN domain-containing protein</fullName>
    </submittedName>
</protein>
<dbReference type="InterPro" id="IPR029060">
    <property type="entry name" value="PIN-like_dom_sf"/>
</dbReference>
<name>A0ABW4LIM5_9MICO</name>